<dbReference type="Pfam" id="PF18758">
    <property type="entry name" value="KDZ"/>
    <property type="match status" value="1"/>
</dbReference>
<reference evidence="3 4" key="1">
    <citation type="submission" date="2024-02" db="EMBL/GenBank/DDBJ databases">
        <title>A draft genome for the cacao thread blight pathogen Marasmius crinis-equi.</title>
        <authorList>
            <person name="Cohen S.P."/>
            <person name="Baruah I.K."/>
            <person name="Amoako-Attah I."/>
            <person name="Bukari Y."/>
            <person name="Meinhardt L.W."/>
            <person name="Bailey B.A."/>
        </authorList>
    </citation>
    <scope>NUCLEOTIDE SEQUENCE [LARGE SCALE GENOMIC DNA]</scope>
    <source>
        <strain evidence="3 4">GH-76</strain>
    </source>
</reference>
<gene>
    <name evidence="3" type="ORF">V5O48_013526</name>
</gene>
<evidence type="ECO:0000256" key="2">
    <source>
        <dbReference type="SAM" id="MobiDB-lite"/>
    </source>
</evidence>
<feature type="region of interest" description="Disordered" evidence="2">
    <location>
        <begin position="450"/>
        <end position="491"/>
    </location>
</feature>
<evidence type="ECO:0000313" key="4">
    <source>
        <dbReference type="Proteomes" id="UP001465976"/>
    </source>
</evidence>
<feature type="coiled-coil region" evidence="1">
    <location>
        <begin position="54"/>
        <end position="81"/>
    </location>
</feature>
<evidence type="ECO:0000313" key="3">
    <source>
        <dbReference type="EMBL" id="KAL0568455.1"/>
    </source>
</evidence>
<feature type="compositionally biased region" description="Basic residues" evidence="2">
    <location>
        <begin position="362"/>
        <end position="372"/>
    </location>
</feature>
<feature type="region of interest" description="Disordered" evidence="2">
    <location>
        <begin position="362"/>
        <end position="383"/>
    </location>
</feature>
<sequence length="491" mass="56123">MPGAGSTDGEGIERQWANLGPIGTSTREMGLGHHRETIDDHISSWNWKKIMCSGERLKTKRQDAKEQVQIQAEEYTELSETQSAHVVGWRQRVLKWEKATESERGEMHNPYTQVHKGLTLQEVRLQYAQQEEKELKAGAARLHDVSPSGYMIMALEVEEQQRQLSIDIKGTCYNTTLQKTELLKARGKLERLMARLWGIQRIYTPAAIAELVSRDLANKTNPKKGEKIPLEIEDIPVLLSTGLSQESRQDSTMEVWLDMEIKFRKLQASSALEDIRSHLFVCAQLNLQHHLHIRHQQASGRAHQVLARNERKVQATKLHYCAAREALVLALGEGEVELLGLRVLNNSDVCLFKDEDTHANRSQRKVLGKRKRNDQETELPLIKPRESRKSLPWVWTGVDTGMDLEAMQVSLRIEWSKSWARKRRWRWSGRVFHYQWKGGNGGQELRRKLEGTYGQGAGECSGGAEDDDEEGEEGEEEEEVVLPEESKGEEE</sequence>
<dbReference type="EMBL" id="JBAHYK010001334">
    <property type="protein sequence ID" value="KAL0568455.1"/>
    <property type="molecule type" value="Genomic_DNA"/>
</dbReference>
<keyword evidence="4" id="KW-1185">Reference proteome</keyword>
<name>A0ABR3EZU4_9AGAR</name>
<protein>
    <submittedName>
        <fullName evidence="3">Uncharacterized protein</fullName>
    </submittedName>
</protein>
<evidence type="ECO:0000256" key="1">
    <source>
        <dbReference type="SAM" id="Coils"/>
    </source>
</evidence>
<keyword evidence="1" id="KW-0175">Coiled coil</keyword>
<organism evidence="3 4">
    <name type="scientific">Marasmius crinis-equi</name>
    <dbReference type="NCBI Taxonomy" id="585013"/>
    <lineage>
        <taxon>Eukaryota</taxon>
        <taxon>Fungi</taxon>
        <taxon>Dikarya</taxon>
        <taxon>Basidiomycota</taxon>
        <taxon>Agaricomycotina</taxon>
        <taxon>Agaricomycetes</taxon>
        <taxon>Agaricomycetidae</taxon>
        <taxon>Agaricales</taxon>
        <taxon>Marasmiineae</taxon>
        <taxon>Marasmiaceae</taxon>
        <taxon>Marasmius</taxon>
    </lineage>
</organism>
<feature type="compositionally biased region" description="Acidic residues" evidence="2">
    <location>
        <begin position="464"/>
        <end position="491"/>
    </location>
</feature>
<dbReference type="InterPro" id="IPR040521">
    <property type="entry name" value="KDZ"/>
</dbReference>
<dbReference type="Proteomes" id="UP001465976">
    <property type="component" value="Unassembled WGS sequence"/>
</dbReference>
<proteinExistence type="predicted"/>
<comment type="caution">
    <text evidence="3">The sequence shown here is derived from an EMBL/GenBank/DDBJ whole genome shotgun (WGS) entry which is preliminary data.</text>
</comment>
<accession>A0ABR3EZU4</accession>
<feature type="region of interest" description="Disordered" evidence="2">
    <location>
        <begin position="1"/>
        <end position="22"/>
    </location>
</feature>